<dbReference type="InterPro" id="IPR014014">
    <property type="entry name" value="RNA_helicase_DEAD_Q_motif"/>
</dbReference>
<keyword evidence="2 7" id="KW-0378">Hydrolase</keyword>
<organism evidence="12 13">
    <name type="scientific">Ideonella oryzae</name>
    <dbReference type="NCBI Taxonomy" id="2937441"/>
    <lineage>
        <taxon>Bacteria</taxon>
        <taxon>Pseudomonadati</taxon>
        <taxon>Pseudomonadota</taxon>
        <taxon>Betaproteobacteria</taxon>
        <taxon>Burkholderiales</taxon>
        <taxon>Sphaerotilaceae</taxon>
        <taxon>Ideonella</taxon>
    </lineage>
</organism>
<dbReference type="InterPro" id="IPR000629">
    <property type="entry name" value="RNA-helicase_DEAD-box_CS"/>
</dbReference>
<dbReference type="InterPro" id="IPR044742">
    <property type="entry name" value="DEAD/DEAH_RhlB"/>
</dbReference>
<evidence type="ECO:0000256" key="3">
    <source>
        <dbReference type="ARBA" id="ARBA00022806"/>
    </source>
</evidence>
<dbReference type="InterPro" id="IPR011545">
    <property type="entry name" value="DEAD/DEAH_box_helicase_dom"/>
</dbReference>
<dbReference type="CDD" id="cd00268">
    <property type="entry name" value="DEADc"/>
    <property type="match status" value="1"/>
</dbReference>
<evidence type="ECO:0000259" key="10">
    <source>
        <dbReference type="PROSITE" id="PS51194"/>
    </source>
</evidence>
<feature type="compositionally biased region" description="Basic and acidic residues" evidence="8">
    <location>
        <begin position="397"/>
        <end position="406"/>
    </location>
</feature>
<proteinExistence type="inferred from homology"/>
<sequence>MQEELAPARFDTLPLDPKLLRAVDDQGYATMTPIQAKAIPVVLSGRDVMGAAQTGTGKTAAFSIPLLQKMLRHENASASPARHPVRAVVLAPTRELADQVAQNVKAYAKHTNLRVAVVFGGVDMKPQTAELKAGVEVLIATPGRLLDHIEAKNCVLNQVEYVVLDEADRMLDIGFLPDLQRILSYLPKGGRQTLLFSATFSPEIKRLASSYLKDPELVEVARPNATASTVEQRFFSVSDDDKRRTILKLLRDRDIKQSIVFVNSKLGAARLARSFERDGLRTAALHGDKSQDERLKSLAAFKAGEVDLLVATDVAARGLDIADLPAVFNFDVPFNAEDYVHRIGRTGRAGASGIAMTLVAREDARLVADIEKLIKKKIELEAIELDDDRPRRSTPRPQEEREERHSFAPAPSAAPRRSEGRAPRDPFFDQPYDAGERVEPAAWERHAPSQPAVSAGRVSPSIRPKRKVAALLGGGSKG</sequence>
<dbReference type="Pfam" id="PF00270">
    <property type="entry name" value="DEAD"/>
    <property type="match status" value="1"/>
</dbReference>
<feature type="domain" description="DEAD-box RNA helicase Q" evidence="11">
    <location>
        <begin position="8"/>
        <end position="36"/>
    </location>
</feature>
<keyword evidence="13" id="KW-1185">Reference proteome</keyword>
<evidence type="ECO:0000256" key="6">
    <source>
        <dbReference type="PROSITE-ProRule" id="PRU00552"/>
    </source>
</evidence>
<dbReference type="PROSITE" id="PS00039">
    <property type="entry name" value="DEAD_ATP_HELICASE"/>
    <property type="match status" value="1"/>
</dbReference>
<dbReference type="Proteomes" id="UP001204851">
    <property type="component" value="Unassembled WGS sequence"/>
</dbReference>
<feature type="domain" description="Helicase ATP-binding" evidence="9">
    <location>
        <begin position="39"/>
        <end position="218"/>
    </location>
</feature>
<protein>
    <submittedName>
        <fullName evidence="12">DEAD/DEAH box helicase</fullName>
    </submittedName>
</protein>
<dbReference type="PROSITE" id="PS51195">
    <property type="entry name" value="Q_MOTIF"/>
    <property type="match status" value="1"/>
</dbReference>
<evidence type="ECO:0000256" key="5">
    <source>
        <dbReference type="ARBA" id="ARBA00038437"/>
    </source>
</evidence>
<dbReference type="PROSITE" id="PS51192">
    <property type="entry name" value="HELICASE_ATP_BIND_1"/>
    <property type="match status" value="1"/>
</dbReference>
<dbReference type="EMBL" id="JAMXMC010000002">
    <property type="protein sequence ID" value="MCO5975797.1"/>
    <property type="molecule type" value="Genomic_DNA"/>
</dbReference>
<name>A0ABT1BHU8_9BURK</name>
<comment type="similarity">
    <text evidence="5 7">Belongs to the DEAD box helicase family.</text>
</comment>
<feature type="compositionally biased region" description="Basic and acidic residues" evidence="8">
    <location>
        <begin position="434"/>
        <end position="447"/>
    </location>
</feature>
<dbReference type="InterPro" id="IPR050079">
    <property type="entry name" value="DEAD_box_RNA_helicase"/>
</dbReference>
<dbReference type="GO" id="GO:0004386">
    <property type="term" value="F:helicase activity"/>
    <property type="evidence" value="ECO:0007669"/>
    <property type="project" value="UniProtKB-KW"/>
</dbReference>
<evidence type="ECO:0000256" key="1">
    <source>
        <dbReference type="ARBA" id="ARBA00022741"/>
    </source>
</evidence>
<evidence type="ECO:0000256" key="2">
    <source>
        <dbReference type="ARBA" id="ARBA00022801"/>
    </source>
</evidence>
<accession>A0ABT1BHU8</accession>
<dbReference type="InterPro" id="IPR001650">
    <property type="entry name" value="Helicase_C-like"/>
</dbReference>
<dbReference type="Pfam" id="PF00271">
    <property type="entry name" value="Helicase_C"/>
    <property type="match status" value="1"/>
</dbReference>
<feature type="short sequence motif" description="Q motif" evidence="6">
    <location>
        <begin position="8"/>
        <end position="36"/>
    </location>
</feature>
<dbReference type="CDD" id="cd18787">
    <property type="entry name" value="SF2_C_DEAD"/>
    <property type="match status" value="1"/>
</dbReference>
<dbReference type="SUPFAM" id="SSF52540">
    <property type="entry name" value="P-loop containing nucleoside triphosphate hydrolases"/>
    <property type="match status" value="1"/>
</dbReference>
<dbReference type="PANTHER" id="PTHR47959">
    <property type="entry name" value="ATP-DEPENDENT RNA HELICASE RHLE-RELATED"/>
    <property type="match status" value="1"/>
</dbReference>
<dbReference type="PANTHER" id="PTHR47959:SF13">
    <property type="entry name" value="ATP-DEPENDENT RNA HELICASE RHLE"/>
    <property type="match status" value="1"/>
</dbReference>
<dbReference type="Gene3D" id="3.40.50.300">
    <property type="entry name" value="P-loop containing nucleotide triphosphate hydrolases"/>
    <property type="match status" value="2"/>
</dbReference>
<keyword evidence="1 7" id="KW-0547">Nucleotide-binding</keyword>
<dbReference type="InterPro" id="IPR014001">
    <property type="entry name" value="Helicase_ATP-bd"/>
</dbReference>
<evidence type="ECO:0000256" key="8">
    <source>
        <dbReference type="SAM" id="MobiDB-lite"/>
    </source>
</evidence>
<feature type="compositionally biased region" description="Basic and acidic residues" evidence="8">
    <location>
        <begin position="416"/>
        <end position="427"/>
    </location>
</feature>
<reference evidence="12 13" key="1">
    <citation type="submission" date="2022-06" db="EMBL/GenBank/DDBJ databases">
        <title>Ideonella sp. NS12-5 Genome sequencing and assembly.</title>
        <authorList>
            <person name="Jung Y."/>
        </authorList>
    </citation>
    <scope>NUCLEOTIDE SEQUENCE [LARGE SCALE GENOMIC DNA]</scope>
    <source>
        <strain evidence="12 13">NS12-5</strain>
    </source>
</reference>
<evidence type="ECO:0000313" key="12">
    <source>
        <dbReference type="EMBL" id="MCO5975797.1"/>
    </source>
</evidence>
<evidence type="ECO:0000313" key="13">
    <source>
        <dbReference type="Proteomes" id="UP001204851"/>
    </source>
</evidence>
<evidence type="ECO:0000256" key="7">
    <source>
        <dbReference type="RuleBase" id="RU000492"/>
    </source>
</evidence>
<dbReference type="PROSITE" id="PS51194">
    <property type="entry name" value="HELICASE_CTER"/>
    <property type="match status" value="1"/>
</dbReference>
<feature type="domain" description="Helicase C-terminal" evidence="10">
    <location>
        <begin position="242"/>
        <end position="391"/>
    </location>
</feature>
<evidence type="ECO:0000259" key="9">
    <source>
        <dbReference type="PROSITE" id="PS51192"/>
    </source>
</evidence>
<dbReference type="SMART" id="SM00490">
    <property type="entry name" value="HELICc"/>
    <property type="match status" value="1"/>
</dbReference>
<feature type="region of interest" description="Disordered" evidence="8">
    <location>
        <begin position="386"/>
        <end position="478"/>
    </location>
</feature>
<dbReference type="InterPro" id="IPR027417">
    <property type="entry name" value="P-loop_NTPase"/>
</dbReference>
<keyword evidence="3 7" id="KW-0347">Helicase</keyword>
<dbReference type="RefSeq" id="WP_252768232.1">
    <property type="nucleotide sequence ID" value="NZ_JAMXMC010000002.1"/>
</dbReference>
<dbReference type="SMART" id="SM00487">
    <property type="entry name" value="DEXDc"/>
    <property type="match status" value="1"/>
</dbReference>
<evidence type="ECO:0000259" key="11">
    <source>
        <dbReference type="PROSITE" id="PS51195"/>
    </source>
</evidence>
<comment type="caution">
    <text evidence="12">The sequence shown here is derived from an EMBL/GenBank/DDBJ whole genome shotgun (WGS) entry which is preliminary data.</text>
</comment>
<gene>
    <name evidence="12" type="ORF">M0L44_03535</name>
</gene>
<evidence type="ECO:0000256" key="4">
    <source>
        <dbReference type="ARBA" id="ARBA00022840"/>
    </source>
</evidence>
<keyword evidence="4 7" id="KW-0067">ATP-binding</keyword>